<dbReference type="SUPFAM" id="SSF52113">
    <property type="entry name" value="BRCT domain"/>
    <property type="match status" value="1"/>
</dbReference>
<dbReference type="InterPro" id="IPR001357">
    <property type="entry name" value="BRCT_dom"/>
</dbReference>
<dbReference type="CDD" id="cd06130">
    <property type="entry name" value="DNA_pol_III_epsilon_like"/>
    <property type="match status" value="1"/>
</dbReference>
<dbReference type="Proteomes" id="UP000192359">
    <property type="component" value="Unassembled WGS sequence"/>
</dbReference>
<dbReference type="EMBL" id="LXWF01000042">
    <property type="protein sequence ID" value="ORC15718.1"/>
    <property type="molecule type" value="Genomic_DNA"/>
</dbReference>
<dbReference type="PANTHER" id="PTHR30231:SF42">
    <property type="entry name" value="EXONUCLEASE"/>
    <property type="match status" value="1"/>
</dbReference>
<dbReference type="RefSeq" id="WP_083092816.1">
    <property type="nucleotide sequence ID" value="NZ_LXWF01000042.1"/>
</dbReference>
<comment type="caution">
    <text evidence="2">The sequence shown here is derived from an EMBL/GenBank/DDBJ whole genome shotgun (WGS) entry which is preliminary data.</text>
</comment>
<dbReference type="PROSITE" id="PS50172">
    <property type="entry name" value="BRCT"/>
    <property type="match status" value="1"/>
</dbReference>
<evidence type="ECO:0000259" key="1">
    <source>
        <dbReference type="PROSITE" id="PS50172"/>
    </source>
</evidence>
<dbReference type="SMART" id="SM00479">
    <property type="entry name" value="EXOIII"/>
    <property type="match status" value="1"/>
</dbReference>
<accession>A0A1Y1RMF7</accession>
<dbReference type="GO" id="GO:0003676">
    <property type="term" value="F:nucleic acid binding"/>
    <property type="evidence" value="ECO:0007669"/>
    <property type="project" value="InterPro"/>
</dbReference>
<dbReference type="InterPro" id="IPR036397">
    <property type="entry name" value="RNaseH_sf"/>
</dbReference>
<dbReference type="InterPro" id="IPR012337">
    <property type="entry name" value="RNaseH-like_sf"/>
</dbReference>
<dbReference type="GO" id="GO:0008408">
    <property type="term" value="F:3'-5' exonuclease activity"/>
    <property type="evidence" value="ECO:0007669"/>
    <property type="project" value="TreeGrafter"/>
</dbReference>
<dbReference type="InterPro" id="IPR036420">
    <property type="entry name" value="BRCT_dom_sf"/>
</dbReference>
<dbReference type="GO" id="GO:0005829">
    <property type="term" value="C:cytosol"/>
    <property type="evidence" value="ECO:0007669"/>
    <property type="project" value="TreeGrafter"/>
</dbReference>
<dbReference type="CDD" id="cd17748">
    <property type="entry name" value="BRCT_DNA_ligase_like"/>
    <property type="match status" value="1"/>
</dbReference>
<name>A0A1Y1RMF7_9MICC</name>
<dbReference type="PANTHER" id="PTHR30231">
    <property type="entry name" value="DNA POLYMERASE III SUBUNIT EPSILON"/>
    <property type="match status" value="1"/>
</dbReference>
<dbReference type="Gene3D" id="3.30.420.10">
    <property type="entry name" value="Ribonuclease H-like superfamily/Ribonuclease H"/>
    <property type="match status" value="1"/>
</dbReference>
<feature type="domain" description="BRCT" evidence="1">
    <location>
        <begin position="220"/>
        <end position="314"/>
    </location>
</feature>
<dbReference type="Pfam" id="PF00929">
    <property type="entry name" value="RNase_T"/>
    <property type="match status" value="1"/>
</dbReference>
<protein>
    <recommendedName>
        <fullName evidence="1">BRCT domain-containing protein</fullName>
    </recommendedName>
</protein>
<dbReference type="InterPro" id="IPR013520">
    <property type="entry name" value="Ribonucl_H"/>
</dbReference>
<keyword evidence="3" id="KW-1185">Reference proteome</keyword>
<proteinExistence type="predicted"/>
<organism evidence="2 3">
    <name type="scientific">Rothia nasimurium</name>
    <dbReference type="NCBI Taxonomy" id="85336"/>
    <lineage>
        <taxon>Bacteria</taxon>
        <taxon>Bacillati</taxon>
        <taxon>Actinomycetota</taxon>
        <taxon>Actinomycetes</taxon>
        <taxon>Micrococcales</taxon>
        <taxon>Micrococcaceae</taxon>
        <taxon>Rothia</taxon>
    </lineage>
</organism>
<evidence type="ECO:0000313" key="2">
    <source>
        <dbReference type="EMBL" id="ORC15718.1"/>
    </source>
</evidence>
<sequence>MSNASVDFVAVDFETANASRASACAVGLTVVRGGQVVETVSWLVKPHESVADFHPLNMSIHGITPAMVEADGVGWAETRQKMLEIIGNLPVIAHNSGFDRSVWNHANKVAGVDELAPDFYCTLSLSRRLSKTGVIAGLDQHRLDVLAEFFGLEQLHHHEAGEDSLMAALVALRLVELVGASSVEDAWGGPTSSGMIRADRVPVPRKVRRNNVPSVVPVAPAPEGIAGETFTLTGGLDAMTREECWAAIEAAGGHIAKSVTKKTTVLVIGAGAEESMPPLLGENRKELKAISLIEDGQRIAVIGEPDLLALLNEN</sequence>
<reference evidence="2 3" key="1">
    <citation type="submission" date="2016-05" db="EMBL/GenBank/DDBJ databases">
        <title>Draft genome sequence of a porcine commensal Rothia nasimurium.</title>
        <authorList>
            <person name="Gaiser R.A."/>
            <person name="Van Baarlen P."/>
            <person name="Wells J.M."/>
        </authorList>
    </citation>
    <scope>NUCLEOTIDE SEQUENCE [LARGE SCALE GENOMIC DNA]</scope>
    <source>
        <strain evidence="2 3">PT-32</strain>
    </source>
</reference>
<dbReference type="Pfam" id="PF00533">
    <property type="entry name" value="BRCT"/>
    <property type="match status" value="1"/>
</dbReference>
<gene>
    <name evidence="2" type="ORF">A7979_05845</name>
</gene>
<dbReference type="SUPFAM" id="SSF53098">
    <property type="entry name" value="Ribonuclease H-like"/>
    <property type="match status" value="1"/>
</dbReference>
<dbReference type="AlphaFoldDB" id="A0A1Y1RMF7"/>
<dbReference type="OrthoDB" id="9803913at2"/>
<dbReference type="Gene3D" id="3.40.50.10190">
    <property type="entry name" value="BRCT domain"/>
    <property type="match status" value="1"/>
</dbReference>
<evidence type="ECO:0000313" key="3">
    <source>
        <dbReference type="Proteomes" id="UP000192359"/>
    </source>
</evidence>